<dbReference type="EMBL" id="JAGQHS010000008">
    <property type="protein sequence ID" value="MCA9754706.1"/>
    <property type="molecule type" value="Genomic_DNA"/>
</dbReference>
<accession>A0A956N975</accession>
<dbReference type="Proteomes" id="UP000739538">
    <property type="component" value="Unassembled WGS sequence"/>
</dbReference>
<comment type="caution">
    <text evidence="1">The sequence shown here is derived from an EMBL/GenBank/DDBJ whole genome shotgun (WGS) entry which is preliminary data.</text>
</comment>
<evidence type="ECO:0000313" key="1">
    <source>
        <dbReference type="EMBL" id="MCA9754706.1"/>
    </source>
</evidence>
<name>A0A956N975_UNCEI</name>
<sequence length="181" mass="19540">MTGRNDRWSEALPSRTGAGRIPSFSHLAFILHVVAIVMLASPTVAWSAPSITVRAHRVMLPLVDDSDLDAGWVETDPVRGQYAIEVEVESDPAEGGWALYIQSDGSSFHAGGVDKPSSDLLWKPDGAPASAYEQLDEQESVVVTMPKGGDARILLDVRVRLDWTTESGPLGLGIVFRVAPY</sequence>
<reference evidence="1" key="1">
    <citation type="submission" date="2020-04" db="EMBL/GenBank/DDBJ databases">
        <authorList>
            <person name="Zhang T."/>
        </authorList>
    </citation>
    <scope>NUCLEOTIDE SEQUENCE</scope>
    <source>
        <strain evidence="1">HKST-UBA02</strain>
    </source>
</reference>
<gene>
    <name evidence="1" type="ORF">KDA27_02810</name>
</gene>
<evidence type="ECO:0000313" key="2">
    <source>
        <dbReference type="Proteomes" id="UP000739538"/>
    </source>
</evidence>
<reference evidence="1" key="2">
    <citation type="journal article" date="2021" name="Microbiome">
        <title>Successional dynamics and alternative stable states in a saline activated sludge microbial community over 9 years.</title>
        <authorList>
            <person name="Wang Y."/>
            <person name="Ye J."/>
            <person name="Ju F."/>
            <person name="Liu L."/>
            <person name="Boyd J.A."/>
            <person name="Deng Y."/>
            <person name="Parks D.H."/>
            <person name="Jiang X."/>
            <person name="Yin X."/>
            <person name="Woodcroft B.J."/>
            <person name="Tyson G.W."/>
            <person name="Hugenholtz P."/>
            <person name="Polz M.F."/>
            <person name="Zhang T."/>
        </authorList>
    </citation>
    <scope>NUCLEOTIDE SEQUENCE</scope>
    <source>
        <strain evidence="1">HKST-UBA02</strain>
    </source>
</reference>
<proteinExistence type="predicted"/>
<protein>
    <submittedName>
        <fullName evidence="1">Uncharacterized protein</fullName>
    </submittedName>
</protein>
<dbReference type="AlphaFoldDB" id="A0A956N975"/>
<organism evidence="1 2">
    <name type="scientific">Eiseniibacteriota bacterium</name>
    <dbReference type="NCBI Taxonomy" id="2212470"/>
    <lineage>
        <taxon>Bacteria</taxon>
        <taxon>Candidatus Eiseniibacteriota</taxon>
    </lineage>
</organism>